<proteinExistence type="predicted"/>
<name>A0A5C6ET48_9BACT</name>
<dbReference type="EMBL" id="SJPW01000005">
    <property type="protein sequence ID" value="TWU50639.1"/>
    <property type="molecule type" value="Genomic_DNA"/>
</dbReference>
<accession>A0A5C6ET48</accession>
<sequence>MLGVASNATGDETPDVRIHGNHPGFLVRDVVSVSEDQLRHWFGRLLTCWPTEEDIDNGYPVPQRDERRRCPPDVGFILTGDVCEEEGFVVSWAGGTVRGSASGCIMSFDFDRNRECAAQIRREIETYYKQECG</sequence>
<evidence type="ECO:0000313" key="2">
    <source>
        <dbReference type="Proteomes" id="UP000318288"/>
    </source>
</evidence>
<comment type="caution">
    <text evidence="1">The sequence shown here is derived from an EMBL/GenBank/DDBJ whole genome shotgun (WGS) entry which is preliminary data.</text>
</comment>
<gene>
    <name evidence="1" type="ORF">Poly51_39320</name>
</gene>
<protein>
    <submittedName>
        <fullName evidence="1">Uncharacterized protein</fullName>
    </submittedName>
</protein>
<organism evidence="1 2">
    <name type="scientific">Rubripirellula tenax</name>
    <dbReference type="NCBI Taxonomy" id="2528015"/>
    <lineage>
        <taxon>Bacteria</taxon>
        <taxon>Pseudomonadati</taxon>
        <taxon>Planctomycetota</taxon>
        <taxon>Planctomycetia</taxon>
        <taxon>Pirellulales</taxon>
        <taxon>Pirellulaceae</taxon>
        <taxon>Rubripirellula</taxon>
    </lineage>
</organism>
<reference evidence="1 2" key="1">
    <citation type="submission" date="2019-02" db="EMBL/GenBank/DDBJ databases">
        <title>Deep-cultivation of Planctomycetes and their phenomic and genomic characterization uncovers novel biology.</title>
        <authorList>
            <person name="Wiegand S."/>
            <person name="Jogler M."/>
            <person name="Boedeker C."/>
            <person name="Pinto D."/>
            <person name="Vollmers J."/>
            <person name="Rivas-Marin E."/>
            <person name="Kohn T."/>
            <person name="Peeters S.H."/>
            <person name="Heuer A."/>
            <person name="Rast P."/>
            <person name="Oberbeckmann S."/>
            <person name="Bunk B."/>
            <person name="Jeske O."/>
            <person name="Meyerdierks A."/>
            <person name="Storesund J.E."/>
            <person name="Kallscheuer N."/>
            <person name="Luecker S."/>
            <person name="Lage O.M."/>
            <person name="Pohl T."/>
            <person name="Merkel B.J."/>
            <person name="Hornburger P."/>
            <person name="Mueller R.-W."/>
            <person name="Bruemmer F."/>
            <person name="Labrenz M."/>
            <person name="Spormann A.M."/>
            <person name="Op Den Camp H."/>
            <person name="Overmann J."/>
            <person name="Amann R."/>
            <person name="Jetten M.S.M."/>
            <person name="Mascher T."/>
            <person name="Medema M.H."/>
            <person name="Devos D.P."/>
            <person name="Kaster A.-K."/>
            <person name="Ovreas L."/>
            <person name="Rohde M."/>
            <person name="Galperin M.Y."/>
            <person name="Jogler C."/>
        </authorList>
    </citation>
    <scope>NUCLEOTIDE SEQUENCE [LARGE SCALE GENOMIC DNA]</scope>
    <source>
        <strain evidence="1 2">Poly51</strain>
    </source>
</reference>
<evidence type="ECO:0000313" key="1">
    <source>
        <dbReference type="EMBL" id="TWU50639.1"/>
    </source>
</evidence>
<keyword evidence="2" id="KW-1185">Reference proteome</keyword>
<dbReference type="Proteomes" id="UP000318288">
    <property type="component" value="Unassembled WGS sequence"/>
</dbReference>
<dbReference type="AlphaFoldDB" id="A0A5C6ET48"/>